<reference evidence="2" key="2">
    <citation type="submission" date="2015-01" db="EMBL/GenBank/DDBJ databases">
        <title>Evolutionary Origins and Diversification of the Mycorrhizal Mutualists.</title>
        <authorList>
            <consortium name="DOE Joint Genome Institute"/>
            <consortium name="Mycorrhizal Genomics Consortium"/>
            <person name="Kohler A."/>
            <person name="Kuo A."/>
            <person name="Nagy L.G."/>
            <person name="Floudas D."/>
            <person name="Copeland A."/>
            <person name="Barry K.W."/>
            <person name="Cichocki N."/>
            <person name="Veneault-Fourrey C."/>
            <person name="LaButti K."/>
            <person name="Lindquist E.A."/>
            <person name="Lipzen A."/>
            <person name="Lundell T."/>
            <person name="Morin E."/>
            <person name="Murat C."/>
            <person name="Riley R."/>
            <person name="Ohm R."/>
            <person name="Sun H."/>
            <person name="Tunlid A."/>
            <person name="Henrissat B."/>
            <person name="Grigoriev I.V."/>
            <person name="Hibbett D.S."/>
            <person name="Martin F."/>
        </authorList>
    </citation>
    <scope>NUCLEOTIDE SEQUENCE [LARGE SCALE GENOMIC DNA]</scope>
    <source>
        <strain evidence="2">Ve08.2h10</strain>
    </source>
</reference>
<dbReference type="HOGENOM" id="CLU_198502_0_0_1"/>
<name>A0A0D0E7N6_9AGAM</name>
<dbReference type="OrthoDB" id="2864141at2759"/>
<dbReference type="EMBL" id="KN825124">
    <property type="protein sequence ID" value="KIK94190.1"/>
    <property type="molecule type" value="Genomic_DNA"/>
</dbReference>
<organism evidence="1 2">
    <name type="scientific">Paxillus rubicundulus Ve08.2h10</name>
    <dbReference type="NCBI Taxonomy" id="930991"/>
    <lineage>
        <taxon>Eukaryota</taxon>
        <taxon>Fungi</taxon>
        <taxon>Dikarya</taxon>
        <taxon>Basidiomycota</taxon>
        <taxon>Agaricomycotina</taxon>
        <taxon>Agaricomycetes</taxon>
        <taxon>Agaricomycetidae</taxon>
        <taxon>Boletales</taxon>
        <taxon>Paxilineae</taxon>
        <taxon>Paxillaceae</taxon>
        <taxon>Paxillus</taxon>
    </lineage>
</organism>
<dbReference type="AlphaFoldDB" id="A0A0D0E7N6"/>
<dbReference type="Proteomes" id="UP000054538">
    <property type="component" value="Unassembled WGS sequence"/>
</dbReference>
<protein>
    <submittedName>
        <fullName evidence="1">Uncharacterized protein</fullName>
    </submittedName>
</protein>
<proteinExistence type="predicted"/>
<dbReference type="InParanoid" id="A0A0D0E7N6"/>
<reference evidence="1 2" key="1">
    <citation type="submission" date="2014-04" db="EMBL/GenBank/DDBJ databases">
        <authorList>
            <consortium name="DOE Joint Genome Institute"/>
            <person name="Kuo A."/>
            <person name="Kohler A."/>
            <person name="Jargeat P."/>
            <person name="Nagy L.G."/>
            <person name="Floudas D."/>
            <person name="Copeland A."/>
            <person name="Barry K.W."/>
            <person name="Cichocki N."/>
            <person name="Veneault-Fourrey C."/>
            <person name="LaButti K."/>
            <person name="Lindquist E.A."/>
            <person name="Lipzen A."/>
            <person name="Lundell T."/>
            <person name="Morin E."/>
            <person name="Murat C."/>
            <person name="Sun H."/>
            <person name="Tunlid A."/>
            <person name="Henrissat B."/>
            <person name="Grigoriev I.V."/>
            <person name="Hibbett D.S."/>
            <person name="Martin F."/>
            <person name="Nordberg H.P."/>
            <person name="Cantor M.N."/>
            <person name="Hua S.X."/>
        </authorList>
    </citation>
    <scope>NUCLEOTIDE SEQUENCE [LARGE SCALE GENOMIC DNA]</scope>
    <source>
        <strain evidence="1 2">Ve08.2h10</strain>
    </source>
</reference>
<accession>A0A0D0E7N6</accession>
<evidence type="ECO:0000313" key="1">
    <source>
        <dbReference type="EMBL" id="KIK94190.1"/>
    </source>
</evidence>
<sequence>MAMSVPCRPYHISEPWIVETKPMRKTRISCTKFIERQVINAWKRVTSATRKPQRGSTILPKDFILVTSRRRSVMFV</sequence>
<evidence type="ECO:0000313" key="2">
    <source>
        <dbReference type="Proteomes" id="UP000054538"/>
    </source>
</evidence>
<gene>
    <name evidence="1" type="ORF">PAXRUDRAFT_828247</name>
</gene>
<keyword evidence="2" id="KW-1185">Reference proteome</keyword>